<dbReference type="PANTHER" id="PTHR42760:SF115">
    <property type="entry name" value="3-OXOACYL-[ACYL-CARRIER-PROTEIN] REDUCTASE FABG"/>
    <property type="match status" value="1"/>
</dbReference>
<dbReference type="AlphaFoldDB" id="A0A7T7XNB1"/>
<dbReference type="KEGG" id="bhc:JFL75_00245"/>
<evidence type="ECO:0000256" key="3">
    <source>
        <dbReference type="RuleBase" id="RU000363"/>
    </source>
</evidence>
<reference evidence="5" key="1">
    <citation type="submission" date="2021-01" db="EMBL/GenBank/DDBJ databases">
        <title>Description of Breznakiella homolactica.</title>
        <authorList>
            <person name="Song Y."/>
            <person name="Brune A."/>
        </authorList>
    </citation>
    <scope>NUCLEOTIDE SEQUENCE</scope>
    <source>
        <strain evidence="5">RmG30</strain>
    </source>
</reference>
<evidence type="ECO:0000256" key="2">
    <source>
        <dbReference type="ARBA" id="ARBA00023002"/>
    </source>
</evidence>
<dbReference type="Pfam" id="PF00106">
    <property type="entry name" value="adh_short"/>
    <property type="match status" value="1"/>
</dbReference>
<comment type="similarity">
    <text evidence="1 3">Belongs to the short-chain dehydrogenases/reductases (SDR) family.</text>
</comment>
<dbReference type="SUPFAM" id="SSF51735">
    <property type="entry name" value="NAD(P)-binding Rossmann-fold domains"/>
    <property type="match status" value="1"/>
</dbReference>
<dbReference type="PROSITE" id="PS00061">
    <property type="entry name" value="ADH_SHORT"/>
    <property type="match status" value="1"/>
</dbReference>
<dbReference type="RefSeq" id="WP_215626691.1">
    <property type="nucleotide sequence ID" value="NZ_CP067089.2"/>
</dbReference>
<dbReference type="CDD" id="cd05233">
    <property type="entry name" value="SDR_c"/>
    <property type="match status" value="1"/>
</dbReference>
<proteinExistence type="inferred from homology"/>
<gene>
    <name evidence="5" type="ORF">JFL75_00245</name>
</gene>
<dbReference type="GO" id="GO:0016616">
    <property type="term" value="F:oxidoreductase activity, acting on the CH-OH group of donors, NAD or NADP as acceptor"/>
    <property type="evidence" value="ECO:0007669"/>
    <property type="project" value="TreeGrafter"/>
</dbReference>
<dbReference type="EMBL" id="CP067089">
    <property type="protein sequence ID" value="QQO09388.1"/>
    <property type="molecule type" value="Genomic_DNA"/>
</dbReference>
<sequence>MYNSEFEGKTIVITGGAGDIGKAVASEFIRRKSRVILIDINGDKLSEAKQALGKEAETYVCDVGSWENVEKTIGEITKKNRIDYLFNNAGIQGEFRKTHEYPPDDFERVIKVNVLGVFYVLKAVSLSMIDNHGGAIVNAASMAGIHGPPNMIAYGASKSAVIGITETAAVDLAPYHIRVNSISPAFMDTKHLWQRQVDLQAEADSQYYDRDPKIVAEQMINAVPMRRCGTLDEISGVVAFLLSNDAGYMTGTNIPIAGGIL</sequence>
<protein>
    <submittedName>
        <fullName evidence="5">SDR family oxidoreductase</fullName>
    </submittedName>
</protein>
<dbReference type="PANTHER" id="PTHR42760">
    <property type="entry name" value="SHORT-CHAIN DEHYDROGENASES/REDUCTASES FAMILY MEMBER"/>
    <property type="match status" value="1"/>
</dbReference>
<dbReference type="FunFam" id="3.40.50.720:FF:000084">
    <property type="entry name" value="Short-chain dehydrogenase reductase"/>
    <property type="match status" value="1"/>
</dbReference>
<dbReference type="InterPro" id="IPR020904">
    <property type="entry name" value="Sc_DH/Rdtase_CS"/>
</dbReference>
<dbReference type="Proteomes" id="UP000595917">
    <property type="component" value="Chromosome"/>
</dbReference>
<evidence type="ECO:0000259" key="4">
    <source>
        <dbReference type="SMART" id="SM00822"/>
    </source>
</evidence>
<evidence type="ECO:0000313" key="5">
    <source>
        <dbReference type="EMBL" id="QQO09388.1"/>
    </source>
</evidence>
<dbReference type="PRINTS" id="PR00080">
    <property type="entry name" value="SDRFAMILY"/>
</dbReference>
<keyword evidence="6" id="KW-1185">Reference proteome</keyword>
<dbReference type="InterPro" id="IPR057326">
    <property type="entry name" value="KR_dom"/>
</dbReference>
<evidence type="ECO:0000313" key="6">
    <source>
        <dbReference type="Proteomes" id="UP000595917"/>
    </source>
</evidence>
<organism evidence="5 6">
    <name type="scientific">Breznakiella homolactica</name>
    <dbReference type="NCBI Taxonomy" id="2798577"/>
    <lineage>
        <taxon>Bacteria</taxon>
        <taxon>Pseudomonadati</taxon>
        <taxon>Spirochaetota</taxon>
        <taxon>Spirochaetia</taxon>
        <taxon>Spirochaetales</taxon>
        <taxon>Breznakiellaceae</taxon>
        <taxon>Breznakiella</taxon>
    </lineage>
</organism>
<evidence type="ECO:0000256" key="1">
    <source>
        <dbReference type="ARBA" id="ARBA00006484"/>
    </source>
</evidence>
<accession>A0A7T7XNB1</accession>
<keyword evidence="2" id="KW-0560">Oxidoreductase</keyword>
<dbReference type="InterPro" id="IPR036291">
    <property type="entry name" value="NAD(P)-bd_dom_sf"/>
</dbReference>
<dbReference type="SMART" id="SM00822">
    <property type="entry name" value="PKS_KR"/>
    <property type="match status" value="1"/>
</dbReference>
<feature type="domain" description="Ketoreductase" evidence="4">
    <location>
        <begin position="9"/>
        <end position="185"/>
    </location>
</feature>
<name>A0A7T7XNB1_9SPIR</name>
<dbReference type="Gene3D" id="3.40.50.720">
    <property type="entry name" value="NAD(P)-binding Rossmann-like Domain"/>
    <property type="match status" value="1"/>
</dbReference>
<dbReference type="InterPro" id="IPR002347">
    <property type="entry name" value="SDR_fam"/>
</dbReference>
<dbReference type="PRINTS" id="PR00081">
    <property type="entry name" value="GDHRDH"/>
</dbReference>